<dbReference type="PANTHER" id="PTHR43401">
    <property type="entry name" value="L-THREONINE 3-DEHYDROGENASE"/>
    <property type="match status" value="1"/>
</dbReference>
<keyword evidence="2" id="KW-0812">Transmembrane</keyword>
<keyword evidence="2" id="KW-0472">Membrane</keyword>
<dbReference type="InterPro" id="IPR013149">
    <property type="entry name" value="ADH-like_C"/>
</dbReference>
<dbReference type="GO" id="GO:0016491">
    <property type="term" value="F:oxidoreductase activity"/>
    <property type="evidence" value="ECO:0007669"/>
    <property type="project" value="UniProtKB-KW"/>
</dbReference>
<feature type="transmembrane region" description="Helical" evidence="2">
    <location>
        <begin position="12"/>
        <end position="33"/>
    </location>
</feature>
<accession>A0A6J6NRJ7</accession>
<keyword evidence="1" id="KW-0560">Oxidoreductase</keyword>
<dbReference type="PANTHER" id="PTHR43401:SF2">
    <property type="entry name" value="L-THREONINE 3-DEHYDROGENASE"/>
    <property type="match status" value="1"/>
</dbReference>
<reference evidence="4" key="1">
    <citation type="submission" date="2020-05" db="EMBL/GenBank/DDBJ databases">
        <authorList>
            <person name="Chiriac C."/>
            <person name="Salcher M."/>
            <person name="Ghai R."/>
            <person name="Kavagutti S V."/>
        </authorList>
    </citation>
    <scope>NUCLEOTIDE SEQUENCE</scope>
</reference>
<gene>
    <name evidence="4" type="ORF">UFOPK2359_01041</name>
    <name evidence="5" type="ORF">UFOPK3167_00696</name>
</gene>
<dbReference type="SUPFAM" id="SSF51735">
    <property type="entry name" value="NAD(P)-binding Rossmann-fold domains"/>
    <property type="match status" value="1"/>
</dbReference>
<dbReference type="Pfam" id="PF00107">
    <property type="entry name" value="ADH_zinc_N"/>
    <property type="match status" value="1"/>
</dbReference>
<evidence type="ECO:0000256" key="2">
    <source>
        <dbReference type="SAM" id="Phobius"/>
    </source>
</evidence>
<protein>
    <submittedName>
        <fullName evidence="4">Unannotated protein</fullName>
    </submittedName>
</protein>
<proteinExistence type="predicted"/>
<dbReference type="Gene3D" id="3.90.180.10">
    <property type="entry name" value="Medium-chain alcohol dehydrogenases, catalytic domain"/>
    <property type="match status" value="1"/>
</dbReference>
<evidence type="ECO:0000313" key="4">
    <source>
        <dbReference type="EMBL" id="CAB4687408.1"/>
    </source>
</evidence>
<name>A0A6J6NRJ7_9ZZZZ</name>
<organism evidence="4">
    <name type="scientific">freshwater metagenome</name>
    <dbReference type="NCBI Taxonomy" id="449393"/>
    <lineage>
        <taxon>unclassified sequences</taxon>
        <taxon>metagenomes</taxon>
        <taxon>ecological metagenomes</taxon>
    </lineage>
</organism>
<evidence type="ECO:0000313" key="5">
    <source>
        <dbReference type="EMBL" id="CAB4827117.1"/>
    </source>
</evidence>
<keyword evidence="2" id="KW-1133">Transmembrane helix</keyword>
<dbReference type="EMBL" id="CAFABF010000026">
    <property type="protein sequence ID" value="CAB4827117.1"/>
    <property type="molecule type" value="Genomic_DNA"/>
</dbReference>
<evidence type="ECO:0000256" key="1">
    <source>
        <dbReference type="ARBA" id="ARBA00023002"/>
    </source>
</evidence>
<dbReference type="Gene3D" id="3.40.50.720">
    <property type="entry name" value="NAD(P)-binding Rossmann-like Domain"/>
    <property type="match status" value="1"/>
</dbReference>
<dbReference type="EMBL" id="CAEZXG010000082">
    <property type="protein sequence ID" value="CAB4687408.1"/>
    <property type="molecule type" value="Genomic_DNA"/>
</dbReference>
<feature type="domain" description="Alcohol dehydrogenase-like C-terminal" evidence="3">
    <location>
        <begin position="21"/>
        <end position="133"/>
    </location>
</feature>
<evidence type="ECO:0000259" key="3">
    <source>
        <dbReference type="Pfam" id="PF00107"/>
    </source>
</evidence>
<dbReference type="AlphaFoldDB" id="A0A6J6NRJ7"/>
<sequence length="192" mass="20739">MKRFHATTGNGTVAIMGAGSVGLFFVAVCKLAGFKNIVVSDLHAHRLEVAQQMGATHTVVAEGDAIVDLVRKVSPDGAWLNIDAAGKDVTRIQCINCVALSGRIGYFGMPEGENMTIPFEKLYRLKPTVEFSWDAQAEAGHSSFHEALEGIRTGKIDLSPIKLKLWPIEELSTALTSAHNADKGFLKAGIRY</sequence>
<dbReference type="InterPro" id="IPR050129">
    <property type="entry name" value="Zn_alcohol_dh"/>
</dbReference>
<dbReference type="InterPro" id="IPR036291">
    <property type="entry name" value="NAD(P)-bd_dom_sf"/>
</dbReference>